<gene>
    <name evidence="1" type="ORF">J1605_012329</name>
</gene>
<organism evidence="1 2">
    <name type="scientific">Eschrichtius robustus</name>
    <name type="common">California gray whale</name>
    <name type="synonym">Eschrichtius gibbosus</name>
    <dbReference type="NCBI Taxonomy" id="9764"/>
    <lineage>
        <taxon>Eukaryota</taxon>
        <taxon>Metazoa</taxon>
        <taxon>Chordata</taxon>
        <taxon>Craniata</taxon>
        <taxon>Vertebrata</taxon>
        <taxon>Euteleostomi</taxon>
        <taxon>Mammalia</taxon>
        <taxon>Eutheria</taxon>
        <taxon>Laurasiatheria</taxon>
        <taxon>Artiodactyla</taxon>
        <taxon>Whippomorpha</taxon>
        <taxon>Cetacea</taxon>
        <taxon>Mysticeti</taxon>
        <taxon>Eschrichtiidae</taxon>
        <taxon>Eschrichtius</taxon>
    </lineage>
</organism>
<dbReference type="AlphaFoldDB" id="A0AB34GLW4"/>
<dbReference type="EMBL" id="JAIQCJ010002214">
    <property type="protein sequence ID" value="KAJ8779445.1"/>
    <property type="molecule type" value="Genomic_DNA"/>
</dbReference>
<protein>
    <submittedName>
        <fullName evidence="1">Uncharacterized protein</fullName>
    </submittedName>
</protein>
<comment type="caution">
    <text evidence="1">The sequence shown here is derived from an EMBL/GenBank/DDBJ whole genome shotgun (WGS) entry which is preliminary data.</text>
</comment>
<evidence type="ECO:0000313" key="2">
    <source>
        <dbReference type="Proteomes" id="UP001159641"/>
    </source>
</evidence>
<evidence type="ECO:0000313" key="1">
    <source>
        <dbReference type="EMBL" id="KAJ8779445.1"/>
    </source>
</evidence>
<accession>A0AB34GLW4</accession>
<sequence>MQPFLQVTCLALEHTSGPWSPWQTLVQYALAPACLSKAIPVPCIFGAALGIHALVMAAHTAPRGGHEAEGRCHLDFLYAWIQQHYNKPCLSLFTVLLPSARQSTYPSTPPLLRTRCGSDSTCWKKGETPFNIAKKDFQICP</sequence>
<name>A0AB34GLW4_ESCRO</name>
<dbReference type="Proteomes" id="UP001159641">
    <property type="component" value="Unassembled WGS sequence"/>
</dbReference>
<reference evidence="1 2" key="1">
    <citation type="submission" date="2022-11" db="EMBL/GenBank/DDBJ databases">
        <title>Whole genome sequence of Eschrichtius robustus ER-17-0199.</title>
        <authorList>
            <person name="Bruniche-Olsen A."/>
            <person name="Black A.N."/>
            <person name="Fields C.J."/>
            <person name="Walden K."/>
            <person name="Dewoody J.A."/>
        </authorList>
    </citation>
    <scope>NUCLEOTIDE SEQUENCE [LARGE SCALE GENOMIC DNA]</scope>
    <source>
        <strain evidence="1">ER-17-0199</strain>
        <tissue evidence="1">Blubber</tissue>
    </source>
</reference>
<keyword evidence="2" id="KW-1185">Reference proteome</keyword>
<proteinExistence type="predicted"/>